<comment type="function">
    <text evidence="4">Involved in DNA repair and RecF pathway recombination.</text>
</comment>
<keyword evidence="7" id="KW-1185">Reference proteome</keyword>
<dbReference type="SUPFAM" id="SSF57863">
    <property type="entry name" value="ArfGap/RecO-like zinc finger"/>
    <property type="match status" value="1"/>
</dbReference>
<dbReference type="SUPFAM" id="SSF50249">
    <property type="entry name" value="Nucleic acid-binding proteins"/>
    <property type="match status" value="1"/>
</dbReference>
<dbReference type="PATRIC" id="fig|467210.3.peg.2770"/>
<evidence type="ECO:0000313" key="6">
    <source>
        <dbReference type="EMBL" id="KXB52875.1"/>
    </source>
</evidence>
<comment type="caution">
    <text evidence="6">The sequence shown here is derived from an EMBL/GenBank/DDBJ whole genome shotgun (WGS) entry which is preliminary data.</text>
</comment>
<evidence type="ECO:0000256" key="1">
    <source>
        <dbReference type="ARBA" id="ARBA00022763"/>
    </source>
</evidence>
<evidence type="ECO:0000256" key="2">
    <source>
        <dbReference type="ARBA" id="ARBA00023172"/>
    </source>
</evidence>
<accession>A0A133ZBQ4</accession>
<dbReference type="Proteomes" id="UP000070394">
    <property type="component" value="Unassembled WGS sequence"/>
</dbReference>
<keyword evidence="2 4" id="KW-0233">DNA recombination</keyword>
<dbReference type="Gene3D" id="2.40.50.140">
    <property type="entry name" value="Nucleic acid-binding proteins"/>
    <property type="match status" value="1"/>
</dbReference>
<keyword evidence="3 4" id="KW-0234">DNA repair</keyword>
<dbReference type="InterPro" id="IPR022572">
    <property type="entry name" value="DNA_rep/recomb_RecO_N"/>
</dbReference>
<protein>
    <recommendedName>
        <fullName evidence="4">DNA repair protein RecO</fullName>
    </recommendedName>
    <alternativeName>
        <fullName evidence="4">Recombination protein O</fullName>
    </alternativeName>
</protein>
<dbReference type="GO" id="GO:0006310">
    <property type="term" value="P:DNA recombination"/>
    <property type="evidence" value="ECO:0007669"/>
    <property type="project" value="UniProtKB-UniRule"/>
</dbReference>
<dbReference type="STRING" id="467210.HMPREF1866_02793"/>
<evidence type="ECO:0000313" key="7">
    <source>
        <dbReference type="Proteomes" id="UP000070394"/>
    </source>
</evidence>
<dbReference type="OrthoDB" id="9797083at2"/>
<evidence type="ECO:0000256" key="3">
    <source>
        <dbReference type="ARBA" id="ARBA00023204"/>
    </source>
</evidence>
<sequence length="214" mass="25324">MRENIELTGIVIKSMPVGDFDRRVTIFTKERGKIYAFARGARRINNQMMGYARIFAYGKFKLFEGRDSYNIISAEIANYFEEISDDIESTCYGTYFLEMLDYYTKEALADMESLKLIYYTLLALTKKSIPNRLVRRIFELKIMALNSDYDPNPKMNDKTALYTWEYIICTKPEKLFTFVITQEALLEIEKTLDFMMKKYIDRHFHSLDILKDIL</sequence>
<dbReference type="InterPro" id="IPR003717">
    <property type="entry name" value="RecO"/>
</dbReference>
<dbReference type="AlphaFoldDB" id="A0A133ZBQ4"/>
<evidence type="ECO:0000259" key="5">
    <source>
        <dbReference type="Pfam" id="PF11967"/>
    </source>
</evidence>
<dbReference type="PANTHER" id="PTHR33991:SF1">
    <property type="entry name" value="DNA REPAIR PROTEIN RECO"/>
    <property type="match status" value="1"/>
</dbReference>
<dbReference type="NCBIfam" id="TIGR00613">
    <property type="entry name" value="reco"/>
    <property type="match status" value="1"/>
</dbReference>
<dbReference type="GO" id="GO:0006302">
    <property type="term" value="P:double-strand break repair"/>
    <property type="evidence" value="ECO:0007669"/>
    <property type="project" value="TreeGrafter"/>
</dbReference>
<dbReference type="InterPro" id="IPR037278">
    <property type="entry name" value="ARFGAP/RecO"/>
</dbReference>
<dbReference type="EMBL" id="LSDA01000145">
    <property type="protein sequence ID" value="KXB52875.1"/>
    <property type="molecule type" value="Genomic_DNA"/>
</dbReference>
<proteinExistence type="inferred from homology"/>
<comment type="similarity">
    <text evidence="4">Belongs to the RecO family.</text>
</comment>
<evidence type="ECO:0000256" key="4">
    <source>
        <dbReference type="HAMAP-Rule" id="MF_00201"/>
    </source>
</evidence>
<organism evidence="6 7">
    <name type="scientific">Lachnoanaerobaculum saburreum</name>
    <dbReference type="NCBI Taxonomy" id="467210"/>
    <lineage>
        <taxon>Bacteria</taxon>
        <taxon>Bacillati</taxon>
        <taxon>Bacillota</taxon>
        <taxon>Clostridia</taxon>
        <taxon>Lachnospirales</taxon>
        <taxon>Lachnospiraceae</taxon>
        <taxon>Lachnoanaerobaculum</taxon>
    </lineage>
</organism>
<dbReference type="HAMAP" id="MF_00201">
    <property type="entry name" value="RecO"/>
    <property type="match status" value="1"/>
</dbReference>
<dbReference type="PANTHER" id="PTHR33991">
    <property type="entry name" value="DNA REPAIR PROTEIN RECO"/>
    <property type="match status" value="1"/>
</dbReference>
<name>A0A133ZBQ4_9FIRM</name>
<keyword evidence="1 4" id="KW-0227">DNA damage</keyword>
<feature type="domain" description="DNA replication/recombination mediator RecO N-terminal" evidence="5">
    <location>
        <begin position="1"/>
        <end position="80"/>
    </location>
</feature>
<gene>
    <name evidence="4" type="primary">recO</name>
    <name evidence="6" type="ORF">HMPREF1866_02793</name>
</gene>
<dbReference type="Pfam" id="PF11967">
    <property type="entry name" value="RecO_N"/>
    <property type="match status" value="1"/>
</dbReference>
<dbReference type="InterPro" id="IPR012340">
    <property type="entry name" value="NA-bd_OB-fold"/>
</dbReference>
<reference evidence="7" key="1">
    <citation type="submission" date="2016-01" db="EMBL/GenBank/DDBJ databases">
        <authorList>
            <person name="Mitreva M."/>
            <person name="Pepin K.H."/>
            <person name="Mihindukulasuriya K.A."/>
            <person name="Fulton R."/>
            <person name="Fronick C."/>
            <person name="O'Laughlin M."/>
            <person name="Miner T."/>
            <person name="Herter B."/>
            <person name="Rosa B.A."/>
            <person name="Cordes M."/>
            <person name="Tomlinson C."/>
            <person name="Wollam A."/>
            <person name="Palsikar V.B."/>
            <person name="Mardis E.R."/>
            <person name="Wilson R.K."/>
        </authorList>
    </citation>
    <scope>NUCLEOTIDE SEQUENCE [LARGE SCALE GENOMIC DNA]</scope>
    <source>
        <strain evidence="7">DNF00896</strain>
    </source>
</reference>
<dbReference type="GO" id="GO:0043590">
    <property type="term" value="C:bacterial nucleoid"/>
    <property type="evidence" value="ECO:0007669"/>
    <property type="project" value="TreeGrafter"/>
</dbReference>
<dbReference type="RefSeq" id="WP_060932305.1">
    <property type="nucleotide sequence ID" value="NZ_KQ959850.1"/>
</dbReference>